<sequence>MQLEVLKYVYDIQQACQLLKQFTAGKNLTNYLADAMLRSAVERQFEIIGEALNQALRLDSSLSRYISNASRIIAFRNRLIHGYASVSDQVVWGVLESQLPILTEEVSQLLEKSA</sequence>
<reference evidence="7" key="1">
    <citation type="journal article" date="2022" name="Environ. Microbiol.">
        <title>Geoalkalibacter halelectricus SAP #1 sp. nov. possessing extracellular electron transfer and mineral#reducing capabilities from a haloalkaline environment.</title>
        <authorList>
            <person name="Yadav S."/>
            <person name="Singh R."/>
            <person name="Sundharam S.S."/>
            <person name="Chaudhary S."/>
            <person name="Krishnamurthi S."/>
            <person name="Patil S.A."/>
        </authorList>
    </citation>
    <scope>NUCLEOTIDE SEQUENCE</scope>
    <source>
        <strain evidence="7">SAP-1</strain>
    </source>
</reference>
<dbReference type="RefSeq" id="WP_260747489.1">
    <property type="nucleotide sequence ID" value="NZ_CP092109.1"/>
</dbReference>
<keyword evidence="2" id="KW-1277">Toxin-antitoxin system</keyword>
<evidence type="ECO:0000256" key="3">
    <source>
        <dbReference type="ARBA" id="ARBA00022722"/>
    </source>
</evidence>
<keyword evidence="1" id="KW-0597">Phosphoprotein</keyword>
<dbReference type="InterPro" id="IPR051813">
    <property type="entry name" value="HepT_RNase_toxin"/>
</dbReference>
<dbReference type="Proteomes" id="UP001060414">
    <property type="component" value="Chromosome"/>
</dbReference>
<keyword evidence="8" id="KW-1185">Reference proteome</keyword>
<gene>
    <name evidence="7" type="ORF">L9S41_15820</name>
</gene>
<name>A0ABY5ZMG3_9BACT</name>
<organism evidence="7 8">
    <name type="scientific">Geoalkalibacter halelectricus</name>
    <dbReference type="NCBI Taxonomy" id="2847045"/>
    <lineage>
        <taxon>Bacteria</taxon>
        <taxon>Pseudomonadati</taxon>
        <taxon>Thermodesulfobacteriota</taxon>
        <taxon>Desulfuromonadia</taxon>
        <taxon>Desulfuromonadales</taxon>
        <taxon>Geoalkalibacteraceae</taxon>
        <taxon>Geoalkalibacter</taxon>
    </lineage>
</organism>
<protein>
    <submittedName>
        <fullName evidence="7">DUF86 domain-containing protein</fullName>
    </submittedName>
</protein>
<comment type="similarity">
    <text evidence="6">Belongs to the HepT RNase toxin family.</text>
</comment>
<evidence type="ECO:0000313" key="8">
    <source>
        <dbReference type="Proteomes" id="UP001060414"/>
    </source>
</evidence>
<proteinExistence type="inferred from homology"/>
<dbReference type="Gene3D" id="1.20.120.580">
    <property type="entry name" value="bsu32300-like"/>
    <property type="match status" value="1"/>
</dbReference>
<dbReference type="InterPro" id="IPR037038">
    <property type="entry name" value="HepT-like_sf"/>
</dbReference>
<keyword evidence="4" id="KW-0547">Nucleotide-binding</keyword>
<evidence type="ECO:0000256" key="4">
    <source>
        <dbReference type="ARBA" id="ARBA00022741"/>
    </source>
</evidence>
<evidence type="ECO:0000256" key="2">
    <source>
        <dbReference type="ARBA" id="ARBA00022649"/>
    </source>
</evidence>
<keyword evidence="3" id="KW-0540">Nuclease</keyword>
<dbReference type="EMBL" id="CP092109">
    <property type="protein sequence ID" value="UWZ79132.1"/>
    <property type="molecule type" value="Genomic_DNA"/>
</dbReference>
<evidence type="ECO:0000256" key="1">
    <source>
        <dbReference type="ARBA" id="ARBA00022553"/>
    </source>
</evidence>
<dbReference type="Pfam" id="PF01934">
    <property type="entry name" value="HepT-like"/>
    <property type="match status" value="1"/>
</dbReference>
<dbReference type="PANTHER" id="PTHR34139">
    <property type="entry name" value="UPF0331 PROTEIN MJ0127"/>
    <property type="match status" value="1"/>
</dbReference>
<accession>A0ABY5ZMG3</accession>
<evidence type="ECO:0000313" key="7">
    <source>
        <dbReference type="EMBL" id="UWZ79132.1"/>
    </source>
</evidence>
<keyword evidence="5" id="KW-0378">Hydrolase</keyword>
<evidence type="ECO:0000256" key="5">
    <source>
        <dbReference type="ARBA" id="ARBA00022801"/>
    </source>
</evidence>
<evidence type="ECO:0000256" key="6">
    <source>
        <dbReference type="ARBA" id="ARBA00024207"/>
    </source>
</evidence>
<dbReference type="PANTHER" id="PTHR34139:SF1">
    <property type="entry name" value="RNASE MJ1380-RELATED"/>
    <property type="match status" value="1"/>
</dbReference>
<dbReference type="InterPro" id="IPR008201">
    <property type="entry name" value="HepT-like"/>
</dbReference>